<evidence type="ECO:0000313" key="2">
    <source>
        <dbReference type="EMBL" id="MDR0182141.1"/>
    </source>
</evidence>
<organism evidence="2 3">
    <name type="scientific">Lysobacter arvi</name>
    <dbReference type="NCBI Taxonomy" id="3038776"/>
    <lineage>
        <taxon>Bacteria</taxon>
        <taxon>Pseudomonadati</taxon>
        <taxon>Pseudomonadota</taxon>
        <taxon>Gammaproteobacteria</taxon>
        <taxon>Lysobacterales</taxon>
        <taxon>Lysobacteraceae</taxon>
        <taxon>Lysobacter</taxon>
    </lineage>
</organism>
<dbReference type="RefSeq" id="WP_309261298.1">
    <property type="nucleotide sequence ID" value="NZ_JARUHG010000001.1"/>
</dbReference>
<comment type="caution">
    <text evidence="2">The sequence shown here is derived from an EMBL/GenBank/DDBJ whole genome shotgun (WGS) entry which is preliminary data.</text>
</comment>
<evidence type="ECO:0000313" key="3">
    <source>
        <dbReference type="Proteomes" id="UP001233535"/>
    </source>
</evidence>
<dbReference type="InterPro" id="IPR021109">
    <property type="entry name" value="Peptidase_aspartic_dom_sf"/>
</dbReference>
<keyword evidence="3" id="KW-1185">Reference proteome</keyword>
<dbReference type="Proteomes" id="UP001233535">
    <property type="component" value="Unassembled WGS sequence"/>
</dbReference>
<dbReference type="Gene3D" id="2.40.70.10">
    <property type="entry name" value="Acid Proteases"/>
    <property type="match status" value="1"/>
</dbReference>
<evidence type="ECO:0000256" key="1">
    <source>
        <dbReference type="SAM" id="MobiDB-lite"/>
    </source>
</evidence>
<name>A0ABU1CAF2_9GAMM</name>
<protein>
    <submittedName>
        <fullName evidence="2">Uncharacterized protein</fullName>
    </submittedName>
</protein>
<reference evidence="2 3" key="1">
    <citation type="submission" date="2023-04" db="EMBL/GenBank/DDBJ databases">
        <title>Lysobacter sp. strain UC isolated from soil sample.</title>
        <authorList>
            <person name="Choksket S."/>
            <person name="Harshvardhan F."/>
            <person name="Rana R."/>
            <person name="Patil P.B."/>
            <person name="Korpole S."/>
        </authorList>
    </citation>
    <scope>NUCLEOTIDE SEQUENCE [LARGE SCALE GENOMIC DNA]</scope>
    <source>
        <strain evidence="2 3">UC</strain>
    </source>
</reference>
<proteinExistence type="predicted"/>
<sequence length="126" mass="13378">MAPVGFPPPRREYTAPAPGGPRSSLSSRFAARHPHFADGLPQQDERMAGAGGATTRRVARLANASLELAGKRATLPGLTIVTRDGEDVQAQNFGLLGGDVLDQFDDWTLDFDAMTFELGAPVTAKD</sequence>
<dbReference type="EMBL" id="JARUHG010000001">
    <property type="protein sequence ID" value="MDR0182141.1"/>
    <property type="molecule type" value="Genomic_DNA"/>
</dbReference>
<gene>
    <name evidence="2" type="ORF">P8609_04040</name>
</gene>
<feature type="region of interest" description="Disordered" evidence="1">
    <location>
        <begin position="1"/>
        <end position="53"/>
    </location>
</feature>
<accession>A0ABU1CAF2</accession>